<dbReference type="EMBL" id="SGPJ01000027">
    <property type="protein sequence ID" value="THH01286.1"/>
    <property type="molecule type" value="Genomic_DNA"/>
</dbReference>
<evidence type="ECO:0000256" key="2">
    <source>
        <dbReference type="ARBA" id="ARBA00022553"/>
    </source>
</evidence>
<dbReference type="PANTHER" id="PTHR43439:SF2">
    <property type="entry name" value="ENZYME, PUTATIVE (JCVI)-RELATED"/>
    <property type="match status" value="1"/>
</dbReference>
<protein>
    <recommendedName>
        <fullName evidence="3">Polyketide synthase-like phosphopantetheine-binding domain-containing protein</fullName>
    </recommendedName>
</protein>
<name>A0A4S4KRP8_9APHY</name>
<dbReference type="Pfam" id="PF23562">
    <property type="entry name" value="AMP-binding_C_3"/>
    <property type="match status" value="1"/>
</dbReference>
<dbReference type="PANTHER" id="PTHR43439">
    <property type="entry name" value="PHENYLACETATE-COENZYME A LIGASE"/>
    <property type="match status" value="1"/>
</dbReference>
<dbReference type="InterPro" id="IPR013120">
    <property type="entry name" value="FAR_NAD-bd"/>
</dbReference>
<evidence type="ECO:0000313" key="5">
    <source>
        <dbReference type="Proteomes" id="UP000309038"/>
    </source>
</evidence>
<dbReference type="Pfam" id="PF00501">
    <property type="entry name" value="AMP-binding"/>
    <property type="match status" value="1"/>
</dbReference>
<feature type="domain" description="Polyketide synthase-like phosphopantetheine-binding" evidence="3">
    <location>
        <begin position="572"/>
        <end position="646"/>
    </location>
</feature>
<proteinExistence type="predicted"/>
<dbReference type="Gene3D" id="3.40.50.720">
    <property type="entry name" value="NAD(P)-binding Rossmann-like Domain"/>
    <property type="match status" value="1"/>
</dbReference>
<reference evidence="4 5" key="1">
    <citation type="submission" date="2019-02" db="EMBL/GenBank/DDBJ databases">
        <title>Genome sequencing of the rare red list fungi Phlebia centrifuga.</title>
        <authorList>
            <person name="Buettner E."/>
            <person name="Kellner H."/>
        </authorList>
    </citation>
    <scope>NUCLEOTIDE SEQUENCE [LARGE SCALE GENOMIC DNA]</scope>
    <source>
        <strain evidence="4 5">DSM 108282</strain>
    </source>
</reference>
<keyword evidence="1" id="KW-0596">Phosphopantetheine</keyword>
<sequence>MPLPNTQALSSKTFTAARHVLEDSTSTLLDLYEWNATHNPDHPLFCFHDGTRVRTILWREATLAIYRAAIYFTSQARAVLGSGATGYPQVVAVLASTDTITYFCSIVGILQAGFTVFPISPRNGAAAVAHLLKRTQTACIFTSEEPRIIELATAALAQLPSKHESVKILAMPVFEDLFPSTTETEPVKAVFCWRYPSDVPMIILHSSGSTAFPKPVSWSAQRFKQWALIPWFGNIDFTGIVMGCHAMPMFHGMGVLQINSAASCGVVIATFKPSLPSIFPTPANVLEGAILTNSQFTSCVPAFIENWASDPAKVAYLKTLTGVIFGGGPLSRQTGDRLASEGIALYQNYGCTEASVMNVFLPKNPGTDWDYLEMSTQLKPEFIPYGDGIYELVLIADDTWKPAIINTKVGNFDAYATRDLFISHETKPNLWKIYGRADDQIMLSTGEKTNPGPLVIFGRGKSHNGVLIDPQDGLDFESLEVDKSEQFKCTIWPTIERMNAFAPQHSRIFKEMIIVASPSIPFTYTAKGTARRQAIIADYEAEINNLYATLDGNVQAASAIPKPCTWVYEETLPYIRHIVRSTLTREVNDDVDIFRYGCDSLQAMWIRNRILHALQETSNASTNLSPNCVFDAPSVAALAKYVSDVVASVTHVHSSVEHHVALLQAFVSKYTSGFLSRPPSLHDRPKSRDTILLTGSTGGFGCHILADLLTDSSVDKVYALNRKPGDLQRQSAAMRKQGLDETLLNSPKLCFLESDLQDVMLGLDRSKYEEIQTSLTHIIHNAWKVDFNHNVASFDEILASVRNLVNLALSSPYTEPPHLLFTSSIGVFRQTQTKDYLLEEHNRDPNVVVGIGYTEAKWVAERILEEAQHKTGLRTTVVRLGQLCGARNGYWNEREWFPAVVQSAEYLHCLPDVEGAGTISWIPSAEASKALLEMRNTHEEVLHLVHPHPIPWRTFMDPISTLLRVPLVPYATWLAKLEAAALYAQDRRIDEMQGMHALRLLDFFRNVDQSDRKEPLGVARLSVAKALLEAPSLSIMSGLDTGWAARWIKSWKEIGLLHDWRAADCYL</sequence>
<dbReference type="Gene3D" id="3.40.50.12780">
    <property type="entry name" value="N-terminal domain of ligase-like"/>
    <property type="match status" value="1"/>
</dbReference>
<evidence type="ECO:0000256" key="1">
    <source>
        <dbReference type="ARBA" id="ARBA00022450"/>
    </source>
</evidence>
<organism evidence="4 5">
    <name type="scientific">Hermanssonia centrifuga</name>
    <dbReference type="NCBI Taxonomy" id="98765"/>
    <lineage>
        <taxon>Eukaryota</taxon>
        <taxon>Fungi</taxon>
        <taxon>Dikarya</taxon>
        <taxon>Basidiomycota</taxon>
        <taxon>Agaricomycotina</taxon>
        <taxon>Agaricomycetes</taxon>
        <taxon>Polyporales</taxon>
        <taxon>Meruliaceae</taxon>
        <taxon>Hermanssonia</taxon>
    </lineage>
</organism>
<dbReference type="GO" id="GO:0031177">
    <property type="term" value="F:phosphopantetheine binding"/>
    <property type="evidence" value="ECO:0007669"/>
    <property type="project" value="InterPro"/>
</dbReference>
<dbReference type="Pfam" id="PF00550">
    <property type="entry name" value="PP-binding"/>
    <property type="match status" value="1"/>
</dbReference>
<gene>
    <name evidence="4" type="ORF">EW026_g1382</name>
</gene>
<dbReference type="InterPro" id="IPR042099">
    <property type="entry name" value="ANL_N_sf"/>
</dbReference>
<dbReference type="Pfam" id="PF07993">
    <property type="entry name" value="NAD_binding_4"/>
    <property type="match status" value="1"/>
</dbReference>
<dbReference type="AlphaFoldDB" id="A0A4S4KRP8"/>
<dbReference type="InterPro" id="IPR000873">
    <property type="entry name" value="AMP-dep_synth/lig_dom"/>
</dbReference>
<evidence type="ECO:0000313" key="4">
    <source>
        <dbReference type="EMBL" id="THH01286.1"/>
    </source>
</evidence>
<comment type="caution">
    <text evidence="4">The sequence shown here is derived from an EMBL/GenBank/DDBJ whole genome shotgun (WGS) entry which is preliminary data.</text>
</comment>
<dbReference type="SMART" id="SM00823">
    <property type="entry name" value="PKS_PP"/>
    <property type="match status" value="1"/>
</dbReference>
<evidence type="ECO:0000259" key="3">
    <source>
        <dbReference type="SMART" id="SM00823"/>
    </source>
</evidence>
<dbReference type="InterPro" id="IPR020806">
    <property type="entry name" value="PKS_PP-bd"/>
</dbReference>
<dbReference type="SUPFAM" id="SSF51735">
    <property type="entry name" value="NAD(P)-binding Rossmann-fold domains"/>
    <property type="match status" value="1"/>
</dbReference>
<dbReference type="Proteomes" id="UP000309038">
    <property type="component" value="Unassembled WGS sequence"/>
</dbReference>
<dbReference type="InterPro" id="IPR036736">
    <property type="entry name" value="ACP-like_sf"/>
</dbReference>
<dbReference type="SUPFAM" id="SSF56801">
    <property type="entry name" value="Acetyl-CoA synthetase-like"/>
    <property type="match status" value="1"/>
</dbReference>
<dbReference type="InterPro" id="IPR051414">
    <property type="entry name" value="Adenylate-forming_Reductase"/>
</dbReference>
<dbReference type="SUPFAM" id="SSF47336">
    <property type="entry name" value="ACP-like"/>
    <property type="match status" value="1"/>
</dbReference>
<dbReference type="InterPro" id="IPR009081">
    <property type="entry name" value="PP-bd_ACP"/>
</dbReference>
<dbReference type="InterPro" id="IPR036291">
    <property type="entry name" value="NAD(P)-bd_dom_sf"/>
</dbReference>
<keyword evidence="5" id="KW-1185">Reference proteome</keyword>
<keyword evidence="2" id="KW-0597">Phosphoprotein</keyword>
<dbReference type="Gene3D" id="1.10.1200.10">
    <property type="entry name" value="ACP-like"/>
    <property type="match status" value="1"/>
</dbReference>
<accession>A0A4S4KRP8</accession>